<dbReference type="GeneID" id="59347281"/>
<dbReference type="Proteomes" id="UP000636479">
    <property type="component" value="Unassembled WGS sequence"/>
</dbReference>
<gene>
    <name evidence="1" type="ORF">MIND_00809000</name>
</gene>
<evidence type="ECO:0008006" key="3">
    <source>
        <dbReference type="Google" id="ProtNLM"/>
    </source>
</evidence>
<dbReference type="Gene3D" id="3.80.10.10">
    <property type="entry name" value="Ribonuclease Inhibitor"/>
    <property type="match status" value="1"/>
</dbReference>
<name>A0A8H6VYB7_9AGAR</name>
<dbReference type="EMBL" id="JACAZF010000007">
    <property type="protein sequence ID" value="KAF7298619.1"/>
    <property type="molecule type" value="Genomic_DNA"/>
</dbReference>
<dbReference type="SUPFAM" id="SSF52047">
    <property type="entry name" value="RNI-like"/>
    <property type="match status" value="1"/>
</dbReference>
<evidence type="ECO:0000313" key="2">
    <source>
        <dbReference type="Proteomes" id="UP000636479"/>
    </source>
</evidence>
<dbReference type="RefSeq" id="XP_037218007.1">
    <property type="nucleotide sequence ID" value="XM_037364765.1"/>
</dbReference>
<comment type="caution">
    <text evidence="1">The sequence shown here is derived from an EMBL/GenBank/DDBJ whole genome shotgun (WGS) entry which is preliminary data.</text>
</comment>
<sequence>MAYNRCVDGVSVWPQSLRRYFVTIHLRDVDGNGQPLLLGNSVFQALKYMPRLTTLTVRATSPSLPSDFVDLLAELTSLSVLELHQTRLDAPRQLRGPVMLSALHSLVIRTSGFFAICRPPDLDVQMEQANIQSFLAAVSGQLCALTVSGDLISASFAAISWPKLTSFSITEHPPVQQMHLHQLVGRMPLLDTLHVLFTADLANNRLPPFSLTEAEGDLAYMDQLTTVSISNVAFSDPVFCHLPPMLLQLHLIALGDVFDAQVPRHRRNRFRHSNTWEARMNSTEAQQFLRGLGTFSQLSILSIALSSQGPGELIASIAAVAPQLRDLAIHCLPHDNNPLVLIDFEGRAQAIFAELRLFHGLESITWGLQYITHEAHPGPPSHAAYRHFREVPGLQWVTYIFGGYFDTIPSAPLVFSWERGMLLHPEPPRIINTIRSASPIMM</sequence>
<reference evidence="1" key="1">
    <citation type="submission" date="2020-05" db="EMBL/GenBank/DDBJ databases">
        <title>Mycena genomes resolve the evolution of fungal bioluminescence.</title>
        <authorList>
            <person name="Tsai I.J."/>
        </authorList>
    </citation>
    <scope>NUCLEOTIDE SEQUENCE</scope>
    <source>
        <strain evidence="1">171206Taipei</strain>
    </source>
</reference>
<dbReference type="AlphaFoldDB" id="A0A8H6VYB7"/>
<dbReference type="InterPro" id="IPR032675">
    <property type="entry name" value="LRR_dom_sf"/>
</dbReference>
<proteinExistence type="predicted"/>
<organism evidence="1 2">
    <name type="scientific">Mycena indigotica</name>
    <dbReference type="NCBI Taxonomy" id="2126181"/>
    <lineage>
        <taxon>Eukaryota</taxon>
        <taxon>Fungi</taxon>
        <taxon>Dikarya</taxon>
        <taxon>Basidiomycota</taxon>
        <taxon>Agaricomycotina</taxon>
        <taxon>Agaricomycetes</taxon>
        <taxon>Agaricomycetidae</taxon>
        <taxon>Agaricales</taxon>
        <taxon>Marasmiineae</taxon>
        <taxon>Mycenaceae</taxon>
        <taxon>Mycena</taxon>
    </lineage>
</organism>
<protein>
    <recommendedName>
        <fullName evidence="3">F-box domain-containing protein</fullName>
    </recommendedName>
</protein>
<accession>A0A8H6VYB7</accession>
<dbReference type="OrthoDB" id="2747524at2759"/>
<evidence type="ECO:0000313" key="1">
    <source>
        <dbReference type="EMBL" id="KAF7298619.1"/>
    </source>
</evidence>
<keyword evidence="2" id="KW-1185">Reference proteome</keyword>